<accession>A0ABU0DZT9</accession>
<dbReference type="Proteomes" id="UP001230220">
    <property type="component" value="Unassembled WGS sequence"/>
</dbReference>
<dbReference type="InterPro" id="IPR000150">
    <property type="entry name" value="Cof"/>
</dbReference>
<dbReference type="Gene3D" id="3.30.1240.10">
    <property type="match status" value="1"/>
</dbReference>
<dbReference type="PROSITE" id="PS01229">
    <property type="entry name" value="COF_2"/>
    <property type="match status" value="1"/>
</dbReference>
<dbReference type="NCBIfam" id="TIGR01484">
    <property type="entry name" value="HAD-SF-IIB"/>
    <property type="match status" value="1"/>
</dbReference>
<dbReference type="Pfam" id="PF08282">
    <property type="entry name" value="Hydrolase_3"/>
    <property type="match status" value="1"/>
</dbReference>
<dbReference type="EMBL" id="JAUSUR010000001">
    <property type="protein sequence ID" value="MDQ0360145.1"/>
    <property type="molecule type" value="Genomic_DNA"/>
</dbReference>
<reference evidence="1 2" key="1">
    <citation type="submission" date="2023-07" db="EMBL/GenBank/DDBJ databases">
        <title>Genomic Encyclopedia of Type Strains, Phase IV (KMG-IV): sequencing the most valuable type-strain genomes for metagenomic binning, comparative biology and taxonomic classification.</title>
        <authorList>
            <person name="Goeker M."/>
        </authorList>
    </citation>
    <scope>NUCLEOTIDE SEQUENCE [LARGE SCALE GENOMIC DNA]</scope>
    <source>
        <strain evidence="1 2">DSM 16784</strain>
    </source>
</reference>
<proteinExistence type="predicted"/>
<evidence type="ECO:0000313" key="1">
    <source>
        <dbReference type="EMBL" id="MDQ0360145.1"/>
    </source>
</evidence>
<dbReference type="PANTHER" id="PTHR10000">
    <property type="entry name" value="PHOSPHOSERINE PHOSPHATASE"/>
    <property type="match status" value="1"/>
</dbReference>
<dbReference type="InterPro" id="IPR023214">
    <property type="entry name" value="HAD_sf"/>
</dbReference>
<dbReference type="NCBIfam" id="TIGR00099">
    <property type="entry name" value="Cof-subfamily"/>
    <property type="match status" value="1"/>
</dbReference>
<dbReference type="InterPro" id="IPR006379">
    <property type="entry name" value="HAD-SF_hydro_IIB"/>
</dbReference>
<dbReference type="SFLD" id="SFLDS00003">
    <property type="entry name" value="Haloacid_Dehalogenase"/>
    <property type="match status" value="1"/>
</dbReference>
<evidence type="ECO:0000313" key="2">
    <source>
        <dbReference type="Proteomes" id="UP001230220"/>
    </source>
</evidence>
<keyword evidence="2" id="KW-1185">Reference proteome</keyword>
<dbReference type="SFLD" id="SFLDG01140">
    <property type="entry name" value="C2.B:_Phosphomannomutase_and_P"/>
    <property type="match status" value="1"/>
</dbReference>
<dbReference type="PANTHER" id="PTHR10000:SF53">
    <property type="entry name" value="5-AMINO-6-(5-PHOSPHO-D-RIBITYLAMINO)URACIL PHOSPHATASE YBJI-RELATED"/>
    <property type="match status" value="1"/>
</dbReference>
<comment type="caution">
    <text evidence="1">The sequence shown here is derived from an EMBL/GenBank/DDBJ whole genome shotgun (WGS) entry which is preliminary data.</text>
</comment>
<organism evidence="1 2">
    <name type="scientific">Breznakia pachnodae</name>
    <dbReference type="NCBI Taxonomy" id="265178"/>
    <lineage>
        <taxon>Bacteria</taxon>
        <taxon>Bacillati</taxon>
        <taxon>Bacillota</taxon>
        <taxon>Erysipelotrichia</taxon>
        <taxon>Erysipelotrichales</taxon>
        <taxon>Erysipelotrichaceae</taxon>
        <taxon>Breznakia</taxon>
    </lineage>
</organism>
<sequence>MNIKLIAVDMDGTFLNSKMDYNRERFKRLYKEMKEKGIHFVVASGNQYYQLRSFFPEIQNEIAFVAENGAYIVNEGKPLFCGELSRDKVLHMIDVLEKVNRENYVMCGEKSAYLHKESSDYFKEETKKYYHKLQQVDNLADVDDKIFKFCADFIGSDIEEVLENLSKQMENIMVPVSTGHAGIDFIIPGVHKAHGIQLLQELWGIKDEEVMAFGDSGNDLEMLAHAGYGYAMKNAHPKVKAVAKYETDSNDEDGVLNKIEETLNKM</sequence>
<dbReference type="Gene3D" id="3.40.50.1000">
    <property type="entry name" value="HAD superfamily/HAD-like"/>
    <property type="match status" value="1"/>
</dbReference>
<protein>
    <submittedName>
        <fullName evidence="1">Cof subfamily protein (Haloacid dehalogenase superfamily)</fullName>
    </submittedName>
</protein>
<dbReference type="RefSeq" id="WP_307405808.1">
    <property type="nucleotide sequence ID" value="NZ_JAUSUR010000001.1"/>
</dbReference>
<name>A0ABU0DZT9_9FIRM</name>
<dbReference type="InterPro" id="IPR036412">
    <property type="entry name" value="HAD-like_sf"/>
</dbReference>
<dbReference type="CDD" id="cd07518">
    <property type="entry name" value="HAD_YbiV-Like"/>
    <property type="match status" value="1"/>
</dbReference>
<dbReference type="SFLD" id="SFLDG01144">
    <property type="entry name" value="C2.B.4:_PGP_Like"/>
    <property type="match status" value="1"/>
</dbReference>
<gene>
    <name evidence="1" type="ORF">J2S15_000876</name>
</gene>
<dbReference type="SUPFAM" id="SSF56784">
    <property type="entry name" value="HAD-like"/>
    <property type="match status" value="1"/>
</dbReference>